<dbReference type="GO" id="GO:0016020">
    <property type="term" value="C:membrane"/>
    <property type="evidence" value="ECO:0007669"/>
    <property type="project" value="UniProtKB-SubCell"/>
</dbReference>
<evidence type="ECO:0000313" key="9">
    <source>
        <dbReference type="EMBL" id="KAF7502304.1"/>
    </source>
</evidence>
<keyword evidence="2 7" id="KW-0812">Transmembrane</keyword>
<feature type="transmembrane region" description="Helical" evidence="7">
    <location>
        <begin position="41"/>
        <end position="62"/>
    </location>
</feature>
<reference evidence="9" key="1">
    <citation type="submission" date="2020-02" db="EMBL/GenBank/DDBJ databases">
        <authorList>
            <person name="Palmer J.M."/>
        </authorList>
    </citation>
    <scope>NUCLEOTIDE SEQUENCE</scope>
    <source>
        <strain evidence="9">EPUS1.4</strain>
        <tissue evidence="9">Thallus</tissue>
    </source>
</reference>
<feature type="region of interest" description="Disordered" evidence="6">
    <location>
        <begin position="408"/>
        <end position="430"/>
    </location>
</feature>
<comment type="caution">
    <text evidence="9">The sequence shown here is derived from an EMBL/GenBank/DDBJ whole genome shotgun (WGS) entry which is preliminary data.</text>
</comment>
<keyword evidence="4 7" id="KW-0472">Membrane</keyword>
<evidence type="ECO:0000256" key="5">
    <source>
        <dbReference type="ARBA" id="ARBA00038359"/>
    </source>
</evidence>
<feature type="transmembrane region" description="Helical" evidence="7">
    <location>
        <begin position="153"/>
        <end position="179"/>
    </location>
</feature>
<gene>
    <name evidence="9" type="ORF">GJ744_006147</name>
</gene>
<organism evidence="9 10">
    <name type="scientific">Endocarpon pusillum</name>
    <dbReference type="NCBI Taxonomy" id="364733"/>
    <lineage>
        <taxon>Eukaryota</taxon>
        <taxon>Fungi</taxon>
        <taxon>Dikarya</taxon>
        <taxon>Ascomycota</taxon>
        <taxon>Pezizomycotina</taxon>
        <taxon>Eurotiomycetes</taxon>
        <taxon>Chaetothyriomycetidae</taxon>
        <taxon>Verrucariales</taxon>
        <taxon>Verrucariaceae</taxon>
        <taxon>Endocarpon</taxon>
    </lineage>
</organism>
<dbReference type="PANTHER" id="PTHR33048">
    <property type="entry name" value="PTH11-LIKE INTEGRAL MEMBRANE PROTEIN (AFU_ORTHOLOGUE AFUA_5G11245)"/>
    <property type="match status" value="1"/>
</dbReference>
<dbReference type="InterPro" id="IPR049326">
    <property type="entry name" value="Rhodopsin_dom_fungi"/>
</dbReference>
<evidence type="ECO:0000256" key="1">
    <source>
        <dbReference type="ARBA" id="ARBA00004141"/>
    </source>
</evidence>
<dbReference type="PANTHER" id="PTHR33048:SF158">
    <property type="entry name" value="MEMBRANE PROTEIN PTH11-LIKE, PUTATIVE-RELATED"/>
    <property type="match status" value="1"/>
</dbReference>
<proteinExistence type="inferred from homology"/>
<evidence type="ECO:0000313" key="10">
    <source>
        <dbReference type="Proteomes" id="UP000606974"/>
    </source>
</evidence>
<evidence type="ECO:0000256" key="6">
    <source>
        <dbReference type="SAM" id="MobiDB-lite"/>
    </source>
</evidence>
<evidence type="ECO:0000256" key="4">
    <source>
        <dbReference type="ARBA" id="ARBA00023136"/>
    </source>
</evidence>
<dbReference type="InterPro" id="IPR036259">
    <property type="entry name" value="MFS_trans_sf"/>
</dbReference>
<sequence length="430" mass="48055">MSSQFFDEYFKNPSLYAGFPALLPPAGEQIDFENPESRGPLLVILGAVFLGLMMIFVIIRVYTKTWIIRKSSWDDYTCALATVRHKSKEEVTGADNRVRSGRLPSTGFRFGVIFRHIDEAAEMSTDSPPGVSQGAIGKHQWNVKLGQMITDNYAIQAFLTMVLVNPILLLAKLSFFLLYLDLFRPMRWLRICSYLGAAFTILLYTSCTVAQIVVASPRPSESWTEHYFINPLSLKGVQVGVPLSALGLVLDLYIFVLPISVVFKLQIPMARKLGVALVFMTGLLACIASALSLYYRVLLTRTDDFQWVLAPIILAGLLEINVGVICACMPSMHHTLRHHLPPFNALKSRLSSSLRLLSPSLKVGKSQSSHRTQTSKDGGQYVADRDYHCTRDKRYVALETTFSTEAKLEEGTTRESTVKGYAWGERTPAR</sequence>
<feature type="compositionally biased region" description="Basic and acidic residues" evidence="6">
    <location>
        <begin position="408"/>
        <end position="417"/>
    </location>
</feature>
<feature type="compositionally biased region" description="Polar residues" evidence="6">
    <location>
        <begin position="365"/>
        <end position="377"/>
    </location>
</feature>
<accession>A0A8H7A6L0</accession>
<dbReference type="OrthoDB" id="444631at2759"/>
<comment type="subcellular location">
    <subcellularLocation>
        <location evidence="1">Membrane</location>
        <topology evidence="1">Multi-pass membrane protein</topology>
    </subcellularLocation>
</comment>
<dbReference type="Proteomes" id="UP000606974">
    <property type="component" value="Unassembled WGS sequence"/>
</dbReference>
<dbReference type="AlphaFoldDB" id="A0A8H7A6L0"/>
<keyword evidence="10" id="KW-1185">Reference proteome</keyword>
<comment type="similarity">
    <text evidence="5">Belongs to the SAT4 family.</text>
</comment>
<evidence type="ECO:0000256" key="7">
    <source>
        <dbReference type="SAM" id="Phobius"/>
    </source>
</evidence>
<feature type="transmembrane region" description="Helical" evidence="7">
    <location>
        <begin position="275"/>
        <end position="295"/>
    </location>
</feature>
<evidence type="ECO:0000256" key="2">
    <source>
        <dbReference type="ARBA" id="ARBA00022692"/>
    </source>
</evidence>
<evidence type="ECO:0000256" key="3">
    <source>
        <dbReference type="ARBA" id="ARBA00022989"/>
    </source>
</evidence>
<feature type="transmembrane region" description="Helical" evidence="7">
    <location>
        <begin position="241"/>
        <end position="263"/>
    </location>
</feature>
<feature type="transmembrane region" description="Helical" evidence="7">
    <location>
        <begin position="191"/>
        <end position="214"/>
    </location>
</feature>
<dbReference type="Pfam" id="PF20684">
    <property type="entry name" value="Fung_rhodopsin"/>
    <property type="match status" value="1"/>
</dbReference>
<keyword evidence="3 7" id="KW-1133">Transmembrane helix</keyword>
<feature type="region of interest" description="Disordered" evidence="6">
    <location>
        <begin position="361"/>
        <end position="380"/>
    </location>
</feature>
<evidence type="ECO:0000259" key="8">
    <source>
        <dbReference type="Pfam" id="PF20684"/>
    </source>
</evidence>
<dbReference type="EMBL" id="JAACFV010000273">
    <property type="protein sequence ID" value="KAF7502304.1"/>
    <property type="molecule type" value="Genomic_DNA"/>
</dbReference>
<dbReference type="SUPFAM" id="SSF103473">
    <property type="entry name" value="MFS general substrate transporter"/>
    <property type="match status" value="1"/>
</dbReference>
<feature type="domain" description="Rhodopsin" evidence="8">
    <location>
        <begin position="59"/>
        <end position="337"/>
    </location>
</feature>
<feature type="transmembrane region" description="Helical" evidence="7">
    <location>
        <begin position="307"/>
        <end position="329"/>
    </location>
</feature>
<name>A0A8H7A6L0_9EURO</name>
<dbReference type="InterPro" id="IPR052337">
    <property type="entry name" value="SAT4-like"/>
</dbReference>
<protein>
    <recommendedName>
        <fullName evidence="8">Rhodopsin domain-containing protein</fullName>
    </recommendedName>
</protein>